<dbReference type="STRING" id="1245528.M3ILE6"/>
<dbReference type="PANTHER" id="PTHR43248:SF2">
    <property type="entry name" value="PROLYL AMINOPEPTIDASE"/>
    <property type="match status" value="1"/>
</dbReference>
<gene>
    <name evidence="4" type="ORF">G210_2496</name>
</gene>
<dbReference type="InterPro" id="IPR029058">
    <property type="entry name" value="AB_hydrolase_fold"/>
</dbReference>
<reference evidence="4 5" key="1">
    <citation type="submission" date="2013-02" db="EMBL/GenBank/DDBJ databases">
        <title>Genome sequence of Candida maltosa Xu316, a potential industrial strain for xylitol and ethanol production.</title>
        <authorList>
            <person name="Yu J."/>
            <person name="Wang Q."/>
            <person name="Geng X."/>
            <person name="Bao W."/>
            <person name="He P."/>
            <person name="Cai J."/>
        </authorList>
    </citation>
    <scope>NUCLEOTIDE SEQUENCE [LARGE SCALE GENOMIC DNA]</scope>
    <source>
        <strain evidence="5">Xu316</strain>
    </source>
</reference>
<organism evidence="4 5">
    <name type="scientific">Candida maltosa (strain Xu316)</name>
    <name type="common">Yeast</name>
    <dbReference type="NCBI Taxonomy" id="1245528"/>
    <lineage>
        <taxon>Eukaryota</taxon>
        <taxon>Fungi</taxon>
        <taxon>Dikarya</taxon>
        <taxon>Ascomycota</taxon>
        <taxon>Saccharomycotina</taxon>
        <taxon>Pichiomycetes</taxon>
        <taxon>Debaryomycetaceae</taxon>
        <taxon>Candida/Lodderomyces clade</taxon>
        <taxon>Candida</taxon>
    </lineage>
</organism>
<evidence type="ECO:0000256" key="2">
    <source>
        <dbReference type="ARBA" id="ARBA00022801"/>
    </source>
</evidence>
<protein>
    <submittedName>
        <fullName evidence="4">Prolyl aminopeptidase A, putative</fullName>
    </submittedName>
</protein>
<evidence type="ECO:0000256" key="1">
    <source>
        <dbReference type="ARBA" id="ARBA00010088"/>
    </source>
</evidence>
<evidence type="ECO:0000313" key="4">
    <source>
        <dbReference type="EMBL" id="EMG47191.1"/>
    </source>
</evidence>
<dbReference type="PRINTS" id="PR00793">
    <property type="entry name" value="PROAMNOPTASE"/>
</dbReference>
<dbReference type="Proteomes" id="UP000011777">
    <property type="component" value="Unassembled WGS sequence"/>
</dbReference>
<evidence type="ECO:0000313" key="5">
    <source>
        <dbReference type="Proteomes" id="UP000011777"/>
    </source>
</evidence>
<dbReference type="EMBL" id="AOGT01001679">
    <property type="protein sequence ID" value="EMG47191.1"/>
    <property type="molecule type" value="Genomic_DNA"/>
</dbReference>
<keyword evidence="4" id="KW-0645">Protease</keyword>
<keyword evidence="5" id="KW-1185">Reference proteome</keyword>
<dbReference type="OrthoDB" id="1898734at2759"/>
<dbReference type="InterPro" id="IPR002410">
    <property type="entry name" value="Peptidase_S33"/>
</dbReference>
<dbReference type="Gene3D" id="3.40.50.1820">
    <property type="entry name" value="alpha/beta hydrolase"/>
    <property type="match status" value="1"/>
</dbReference>
<comment type="similarity">
    <text evidence="1">Belongs to the peptidase S33 family.</text>
</comment>
<dbReference type="GO" id="GO:0004177">
    <property type="term" value="F:aminopeptidase activity"/>
    <property type="evidence" value="ECO:0007669"/>
    <property type="project" value="UniProtKB-KW"/>
</dbReference>
<dbReference type="HOGENOM" id="CLU_024518_2_1_1"/>
<keyword evidence="2" id="KW-0378">Hydrolase</keyword>
<proteinExistence type="inferred from homology"/>
<name>M3ILE6_CANMX</name>
<dbReference type="InterPro" id="IPR051601">
    <property type="entry name" value="Serine_prot/Carboxylest_S33"/>
</dbReference>
<dbReference type="AlphaFoldDB" id="M3ILE6"/>
<sequence>MSSFKIIDYFRLKDIVNQRVVFDLPLDYYGTSSSSIRVHVTITSKYDKELHNDEDGFRKILLPEKPKLIAYLQGGPGFPCPIPTSNSGKTKVLLDKGYQIIYLDQRGTGFSTPIEAKTFENLVTKEFGNYDVASQLKYILHFRADSIINDLESIRKELLGATTKWSIIGQSYGGFCCFTYLSMFPDSIKEVIITGGVPPVGFEADNVYQATYQRTIERNLHYYDKFPRDKVKVVQICQFLEKNKVELPNGGVLSVERFQQLGLRFGGTGGTNNLHLIVDKFVYDLELFGYPTYEVLTNIQNSLGFDTNVIYALFQEAIYCDGKSKSDWAADRLRYAPENKSKFVVNNEEVFFTGEMVYKSMFDDYAELQPFKQLAFALHDLHSWSQLYNTKVLQSITWDKVPIVAATYYDDQYVDFELTKKVKENVIPRGNLRQFITNQYFHNGLGQDPDTILNTLFDLLEREID</sequence>
<comment type="caution">
    <text evidence="4">The sequence shown here is derived from an EMBL/GenBank/DDBJ whole genome shotgun (WGS) entry which is preliminary data.</text>
</comment>
<dbReference type="Pfam" id="PF00561">
    <property type="entry name" value="Abhydrolase_1"/>
    <property type="match status" value="1"/>
</dbReference>
<evidence type="ECO:0000259" key="3">
    <source>
        <dbReference type="Pfam" id="PF00561"/>
    </source>
</evidence>
<feature type="domain" description="AB hydrolase-1" evidence="3">
    <location>
        <begin position="93"/>
        <end position="218"/>
    </location>
</feature>
<dbReference type="GO" id="GO:0006508">
    <property type="term" value="P:proteolysis"/>
    <property type="evidence" value="ECO:0007669"/>
    <property type="project" value="InterPro"/>
</dbReference>
<keyword evidence="4" id="KW-0031">Aminopeptidase</keyword>
<dbReference type="SUPFAM" id="SSF53474">
    <property type="entry name" value="alpha/beta-Hydrolases"/>
    <property type="match status" value="1"/>
</dbReference>
<dbReference type="InterPro" id="IPR000073">
    <property type="entry name" value="AB_hydrolase_1"/>
</dbReference>
<dbReference type="PANTHER" id="PTHR43248">
    <property type="entry name" value="2-SUCCINYL-6-HYDROXY-2,4-CYCLOHEXADIENE-1-CARBOXYLATE SYNTHASE"/>
    <property type="match status" value="1"/>
</dbReference>
<accession>M3ILE6</accession>
<dbReference type="eggNOG" id="ENOG502QSNW">
    <property type="taxonomic scope" value="Eukaryota"/>
</dbReference>
<dbReference type="OMA" id="TNEYEHN"/>